<dbReference type="InterPro" id="IPR055170">
    <property type="entry name" value="GFO_IDH_MocA-like_dom"/>
</dbReference>
<dbReference type="GO" id="GO:0000166">
    <property type="term" value="F:nucleotide binding"/>
    <property type="evidence" value="ECO:0007669"/>
    <property type="project" value="InterPro"/>
</dbReference>
<dbReference type="Pfam" id="PF22725">
    <property type="entry name" value="GFO_IDH_MocA_C3"/>
    <property type="match status" value="1"/>
</dbReference>
<feature type="domain" description="Gfo/Idh/MocA-like oxidoreductase N-terminal" evidence="1">
    <location>
        <begin position="5"/>
        <end position="121"/>
    </location>
</feature>
<comment type="caution">
    <text evidence="3">The sequence shown here is derived from an EMBL/GenBank/DDBJ whole genome shotgun (WGS) entry which is preliminary data.</text>
</comment>
<dbReference type="PANTHER" id="PTHR43377">
    <property type="entry name" value="BILIVERDIN REDUCTASE A"/>
    <property type="match status" value="1"/>
</dbReference>
<feature type="domain" description="GFO/IDH/MocA-like oxidoreductase" evidence="2">
    <location>
        <begin position="158"/>
        <end position="220"/>
    </location>
</feature>
<dbReference type="InterPro" id="IPR000683">
    <property type="entry name" value="Gfo/Idh/MocA-like_OxRdtase_N"/>
</dbReference>
<dbReference type="SUPFAM" id="SSF51735">
    <property type="entry name" value="NAD(P)-binding Rossmann-fold domains"/>
    <property type="match status" value="1"/>
</dbReference>
<organism evidence="3">
    <name type="scientific">candidate division WOR-3 bacterium</name>
    <dbReference type="NCBI Taxonomy" id="2052148"/>
    <lineage>
        <taxon>Bacteria</taxon>
        <taxon>Bacteria division WOR-3</taxon>
    </lineage>
</organism>
<evidence type="ECO:0000313" key="3">
    <source>
        <dbReference type="EMBL" id="HDM90440.1"/>
    </source>
</evidence>
<dbReference type="EMBL" id="DRBW01000173">
    <property type="protein sequence ID" value="HDM90440.1"/>
    <property type="molecule type" value="Genomic_DNA"/>
</dbReference>
<gene>
    <name evidence="3" type="ORF">ENG67_04445</name>
</gene>
<dbReference type="AlphaFoldDB" id="A0A7C1BFW0"/>
<name>A0A7C1BFW0_UNCW3</name>
<dbReference type="InterPro" id="IPR051450">
    <property type="entry name" value="Gfo/Idh/MocA_Oxidoreductases"/>
</dbReference>
<reference evidence="3" key="1">
    <citation type="journal article" date="2020" name="mSystems">
        <title>Genome- and Community-Level Interaction Insights into Carbon Utilization and Element Cycling Functions of Hydrothermarchaeota in Hydrothermal Sediment.</title>
        <authorList>
            <person name="Zhou Z."/>
            <person name="Liu Y."/>
            <person name="Xu W."/>
            <person name="Pan J."/>
            <person name="Luo Z.H."/>
            <person name="Li M."/>
        </authorList>
    </citation>
    <scope>NUCLEOTIDE SEQUENCE [LARGE SCALE GENOMIC DNA]</scope>
    <source>
        <strain evidence="3">HyVt-237</strain>
    </source>
</reference>
<accession>A0A7C1BFW0</accession>
<sequence>MTVKLKIGVVGVGHLGSQHARVLAEIEESELVGVYDIDRERAKAVGERYGVAAFSSLEELLGETEAVSCAVPTESHYEVAREVLRAGRHLFLEKPMARTVKEAEELLDLAVKGGLKFQIGHIERFNPAVLRAQEFIKDPKFVEAHRLAPYNPRGTDVDVVLDLMIHDLDLLLHFMGKYPVKVDAVGVPVLTDKVDIANVRLEFEGGEIANVTASRVSVEKLRKIRLFQKDTYISIDYLNKSIDLYRKRNGEIVPFPLEVDRSLEPLKLELRAFVRSVLEDRTPPVSAEEGILAQRLAEEVIEKIKQRLERAKLL</sequence>
<dbReference type="Pfam" id="PF01408">
    <property type="entry name" value="GFO_IDH_MocA"/>
    <property type="match status" value="1"/>
</dbReference>
<dbReference type="Gene3D" id="3.40.50.720">
    <property type="entry name" value="NAD(P)-binding Rossmann-like Domain"/>
    <property type="match status" value="1"/>
</dbReference>
<dbReference type="Gene3D" id="3.30.360.10">
    <property type="entry name" value="Dihydrodipicolinate Reductase, domain 2"/>
    <property type="match status" value="1"/>
</dbReference>
<proteinExistence type="predicted"/>
<dbReference type="InterPro" id="IPR036291">
    <property type="entry name" value="NAD(P)-bd_dom_sf"/>
</dbReference>
<evidence type="ECO:0000259" key="2">
    <source>
        <dbReference type="Pfam" id="PF22725"/>
    </source>
</evidence>
<evidence type="ECO:0000259" key="1">
    <source>
        <dbReference type="Pfam" id="PF01408"/>
    </source>
</evidence>
<dbReference type="Proteomes" id="UP000885931">
    <property type="component" value="Unassembled WGS sequence"/>
</dbReference>
<protein>
    <submittedName>
        <fullName evidence="3">Gfo/Idh/MocA family oxidoreductase</fullName>
    </submittedName>
</protein>
<dbReference type="SUPFAM" id="SSF55347">
    <property type="entry name" value="Glyceraldehyde-3-phosphate dehydrogenase-like, C-terminal domain"/>
    <property type="match status" value="1"/>
</dbReference>
<dbReference type="PANTHER" id="PTHR43377:SF1">
    <property type="entry name" value="BILIVERDIN REDUCTASE A"/>
    <property type="match status" value="1"/>
</dbReference>